<feature type="repeat" description="TPR" evidence="3">
    <location>
        <begin position="985"/>
        <end position="1018"/>
    </location>
</feature>
<dbReference type="PANTHER" id="PTHR44858:SF1">
    <property type="entry name" value="UDP-N-ACETYLGLUCOSAMINE--PEPTIDE N-ACETYLGLUCOSAMINYLTRANSFERASE SPINDLY-RELATED"/>
    <property type="match status" value="1"/>
</dbReference>
<dbReference type="SUPFAM" id="SSF48452">
    <property type="entry name" value="TPR-like"/>
    <property type="match status" value="4"/>
</dbReference>
<feature type="repeat" description="TPR" evidence="3">
    <location>
        <begin position="527"/>
        <end position="560"/>
    </location>
</feature>
<evidence type="ECO:0000256" key="2">
    <source>
        <dbReference type="ARBA" id="ARBA00022803"/>
    </source>
</evidence>
<proteinExistence type="predicted"/>
<dbReference type="Pfam" id="PF13432">
    <property type="entry name" value="TPR_16"/>
    <property type="match status" value="1"/>
</dbReference>
<dbReference type="Gene3D" id="2.40.10.10">
    <property type="entry name" value="Trypsin-like serine proteases"/>
    <property type="match status" value="2"/>
</dbReference>
<feature type="repeat" description="TPR" evidence="3">
    <location>
        <begin position="749"/>
        <end position="782"/>
    </location>
</feature>
<feature type="repeat" description="TPR" evidence="3">
    <location>
        <begin position="1120"/>
        <end position="1153"/>
    </location>
</feature>
<evidence type="ECO:0000313" key="6">
    <source>
        <dbReference type="Proteomes" id="UP001328733"/>
    </source>
</evidence>
<feature type="repeat" description="TPR" evidence="3">
    <location>
        <begin position="851"/>
        <end position="884"/>
    </location>
</feature>
<feature type="repeat" description="TPR" evidence="3">
    <location>
        <begin position="817"/>
        <end position="850"/>
    </location>
</feature>
<dbReference type="Proteomes" id="UP001328733">
    <property type="component" value="Unassembled WGS sequence"/>
</dbReference>
<evidence type="ECO:0000313" key="5">
    <source>
        <dbReference type="EMBL" id="MEG3440187.1"/>
    </source>
</evidence>
<evidence type="ECO:0000256" key="4">
    <source>
        <dbReference type="SAM" id="SignalP"/>
    </source>
</evidence>
<dbReference type="PROSITE" id="PS50005">
    <property type="entry name" value="TPR"/>
    <property type="match status" value="15"/>
</dbReference>
<evidence type="ECO:0000256" key="3">
    <source>
        <dbReference type="PROSITE-ProRule" id="PRU00339"/>
    </source>
</evidence>
<dbReference type="Pfam" id="PF00515">
    <property type="entry name" value="TPR_1"/>
    <property type="match status" value="4"/>
</dbReference>
<feature type="repeat" description="TPR" evidence="3">
    <location>
        <begin position="917"/>
        <end position="950"/>
    </location>
</feature>
<feature type="repeat" description="TPR" evidence="3">
    <location>
        <begin position="681"/>
        <end position="714"/>
    </location>
</feature>
<dbReference type="SUPFAM" id="SSF50494">
    <property type="entry name" value="Trypsin-like serine proteases"/>
    <property type="match status" value="2"/>
</dbReference>
<dbReference type="RefSeq" id="WP_332867657.1">
    <property type="nucleotide sequence ID" value="NZ_JBAFSM010000079.1"/>
</dbReference>
<feature type="repeat" description="TPR" evidence="3">
    <location>
        <begin position="1188"/>
        <end position="1221"/>
    </location>
</feature>
<keyword evidence="2 3" id="KW-0802">TPR repeat</keyword>
<feature type="chain" id="PRO_5043768415" evidence="4">
    <location>
        <begin position="22"/>
        <end position="1325"/>
    </location>
</feature>
<sequence>MFKPFPLFLSFLVLSVEPVRAIAPSIPPTIVTRDTPDAEIERSIRQVTVRITSDRNRGSGTIIGKNGDNYLVLTNAHVIRGATTLQVETHDGQTRSARILPNSLSGDKDLALVEFRDPRAYSIAKISAIPLDAGIEITTAGYSGETGRYTRDDGKIERLSDRPLREGYSIGYSGEVAQGMSGGGIFFEDELIGINGRSAYPILSNYTYEDGSRPTEAEIEQMRAVNWGIPINTLLTYIQPDILTAYRLPLPKTDPGIANPAYTGYIAELEKKARGFTVRIDSSSQANGSGAIIAREGNTYTVLTADHVLCEKIADGETCADFAYTLTTSDGKTIPLDKKTIVRQEGVDLAVFTFQSGENYPVAEIANYSPDRESPVFVAGFPKIGDKQAGWLFSGGAVKNQEEGIIFTRQSDFTITQSGASRGASSLTGGYDMVYTSITFGGMSGGPVLNAAGQVIGIHGRSEGVKGKIQLGFSLGIPINSFIGLQERFRVKLSSPVTVQPRLTAQQREEIDRTLVNVEVPETNAPANIWIERGNQLWRLKKNDRALQAFDRAIQLNDPEYTYLAWYGKALVYRSKYKYREASEAIEKALATLPARERGSEFHAEILNDRGSLYWGLSFSQYEKAIESHEQAIKIFPRNPNYYNNILMVTVIRQFVIQQDVRQYDRALKAINRAIEIAPRSSWYSNRGSLYGAWKKWDLALADYNKALALNPNNARAYMNRADVYKERKEWDLALADYNRAIEIDSNFSGAYAKRGMFYMAWKKWDLALADYNRAVSIDPDNPLFYIPRGIFYYLQGKNELAIADLARAIDSYSDQSFAYILRGSAYVALKKWDLALADFNRAIELDPSFALGYGSRGGLYEGRREWDLALADYNKAIELDPNSAPSYEARGNFYNQQQKWNLAIADYSRAIEFGGFDGYTRRGSVYLQQQKWDLALADYNKAIETAPNPELAYLLRGVLYEVQKKWDLAVADYNQAIQLNPYVESMYRLRGNFYRTRNQLDLALADYNKAIELNSSDAVLYYGRGEIYQEQQKWDLALSDYSRSIELDPNYSSAYLQRGRIYFQQQNWDLALASITKSIEIDGKADSYFMRGKIYLQLGKRDLALADLNKAIDLNSQGDNAYSFRGEIYRLQKKWDLALADLDRAIAINQNNAIAYYIRGLVHYDTQKWDLALQDFDRAIALAPNNANYYSFRGQIYKIQKRYPEALRDYQKALEFNGKNLVAITNIGLIRYEQGDLNSARTQFEESLSIDPKSAENQLALAVTLSRQGDTGEAIELARSAFKIDPEFAKVETLEKNLWGEKIIADTREFLASPAFQNAKSEKF</sequence>
<dbReference type="InterPro" id="IPR043504">
    <property type="entry name" value="Peptidase_S1_PA_chymotrypsin"/>
</dbReference>
<dbReference type="Pfam" id="PF13431">
    <property type="entry name" value="TPR_17"/>
    <property type="match status" value="1"/>
</dbReference>
<dbReference type="EMBL" id="JBAFSM010000079">
    <property type="protein sequence ID" value="MEG3440187.1"/>
    <property type="molecule type" value="Genomic_DNA"/>
</dbReference>
<protein>
    <submittedName>
        <fullName evidence="5">Tetratricopeptide repeat protein</fullName>
    </submittedName>
</protein>
<organism evidence="5 6">
    <name type="scientific">Pannus brasiliensis CCIBt3594</name>
    <dbReference type="NCBI Taxonomy" id="1427578"/>
    <lineage>
        <taxon>Bacteria</taxon>
        <taxon>Bacillati</taxon>
        <taxon>Cyanobacteriota</taxon>
        <taxon>Cyanophyceae</taxon>
        <taxon>Oscillatoriophycideae</taxon>
        <taxon>Chroococcales</taxon>
        <taxon>Microcystaceae</taxon>
        <taxon>Pannus</taxon>
    </lineage>
</organism>
<reference evidence="5 6" key="1">
    <citation type="submission" date="2024-01" db="EMBL/GenBank/DDBJ databases">
        <title>Genomic insights into the taxonomy and metabolism of the cyanobacterium Pannus brasiliensis CCIBt3594.</title>
        <authorList>
            <person name="Machado M."/>
            <person name="Botero N.B."/>
            <person name="Andreote A.P.D."/>
            <person name="Feitosa A.M.T."/>
            <person name="Popin R."/>
            <person name="Sivonen K."/>
            <person name="Fiore M.F."/>
        </authorList>
    </citation>
    <scope>NUCLEOTIDE SEQUENCE [LARGE SCALE GENOMIC DNA]</scope>
    <source>
        <strain evidence="5 6">CCIBt3594</strain>
    </source>
</reference>
<feature type="repeat" description="TPR" evidence="3">
    <location>
        <begin position="715"/>
        <end position="748"/>
    </location>
</feature>
<dbReference type="InterPro" id="IPR050498">
    <property type="entry name" value="Ycf3"/>
</dbReference>
<gene>
    <name evidence="5" type="ORF">V0288_23860</name>
</gene>
<keyword evidence="6" id="KW-1185">Reference proteome</keyword>
<evidence type="ECO:0000256" key="1">
    <source>
        <dbReference type="ARBA" id="ARBA00022737"/>
    </source>
</evidence>
<feature type="repeat" description="TPR" evidence="3">
    <location>
        <begin position="951"/>
        <end position="984"/>
    </location>
</feature>
<dbReference type="Pfam" id="PF13365">
    <property type="entry name" value="Trypsin_2"/>
    <property type="match status" value="2"/>
</dbReference>
<keyword evidence="1" id="KW-0677">Repeat</keyword>
<feature type="signal peptide" evidence="4">
    <location>
        <begin position="1"/>
        <end position="21"/>
    </location>
</feature>
<dbReference type="InterPro" id="IPR019734">
    <property type="entry name" value="TPR_rpt"/>
</dbReference>
<dbReference type="InterPro" id="IPR011990">
    <property type="entry name" value="TPR-like_helical_dom_sf"/>
</dbReference>
<dbReference type="InterPro" id="IPR009003">
    <property type="entry name" value="Peptidase_S1_PA"/>
</dbReference>
<accession>A0AAW9QZC6</accession>
<dbReference type="Gene3D" id="1.25.40.10">
    <property type="entry name" value="Tetratricopeptide repeat domain"/>
    <property type="match status" value="7"/>
</dbReference>
<comment type="caution">
    <text evidence="5">The sequence shown here is derived from an EMBL/GenBank/DDBJ whole genome shotgun (WGS) entry which is preliminary data.</text>
</comment>
<feature type="repeat" description="TPR" evidence="3">
    <location>
        <begin position="1086"/>
        <end position="1119"/>
    </location>
</feature>
<keyword evidence="4" id="KW-0732">Signal</keyword>
<feature type="repeat" description="TPR" evidence="3">
    <location>
        <begin position="1019"/>
        <end position="1052"/>
    </location>
</feature>
<dbReference type="GO" id="GO:0046813">
    <property type="term" value="P:receptor-mediated virion attachment to host cell"/>
    <property type="evidence" value="ECO:0007669"/>
    <property type="project" value="TreeGrafter"/>
</dbReference>
<dbReference type="Pfam" id="PF13181">
    <property type="entry name" value="TPR_8"/>
    <property type="match status" value="2"/>
</dbReference>
<dbReference type="PANTHER" id="PTHR44858">
    <property type="entry name" value="TETRATRICOPEPTIDE REPEAT PROTEIN 6"/>
    <property type="match status" value="1"/>
</dbReference>
<feature type="repeat" description="TPR" evidence="3">
    <location>
        <begin position="1154"/>
        <end position="1187"/>
    </location>
</feature>
<dbReference type="PROSITE" id="PS50293">
    <property type="entry name" value="TPR_REGION"/>
    <property type="match status" value="3"/>
</dbReference>
<dbReference type="GO" id="GO:0009279">
    <property type="term" value="C:cell outer membrane"/>
    <property type="evidence" value="ECO:0007669"/>
    <property type="project" value="TreeGrafter"/>
</dbReference>
<name>A0AAW9QZC6_9CHRO</name>
<dbReference type="Pfam" id="PF14559">
    <property type="entry name" value="TPR_19"/>
    <property type="match status" value="1"/>
</dbReference>
<dbReference type="SMART" id="SM00028">
    <property type="entry name" value="TPR"/>
    <property type="match status" value="21"/>
</dbReference>
<dbReference type="Pfam" id="PF13414">
    <property type="entry name" value="TPR_11"/>
    <property type="match status" value="3"/>
</dbReference>
<feature type="repeat" description="TPR" evidence="3">
    <location>
        <begin position="1222"/>
        <end position="1255"/>
    </location>
</feature>
<dbReference type="Gene3D" id="2.40.10.120">
    <property type="match status" value="1"/>
</dbReference>